<dbReference type="GO" id="GO:1902201">
    <property type="term" value="P:negative regulation of bacterial-type flagellum-dependent cell motility"/>
    <property type="evidence" value="ECO:0007669"/>
    <property type="project" value="TreeGrafter"/>
</dbReference>
<keyword evidence="5" id="KW-0812">Transmembrane</keyword>
<dbReference type="SMART" id="SM00267">
    <property type="entry name" value="GGDEF"/>
    <property type="match status" value="1"/>
</dbReference>
<dbReference type="GO" id="GO:0005886">
    <property type="term" value="C:plasma membrane"/>
    <property type="evidence" value="ECO:0007669"/>
    <property type="project" value="TreeGrafter"/>
</dbReference>
<feature type="domain" description="GGDEF" evidence="7">
    <location>
        <begin position="518"/>
        <end position="651"/>
    </location>
</feature>
<protein>
    <recommendedName>
        <fullName evidence="2">diguanylate cyclase</fullName>
        <ecNumber evidence="2">2.7.7.65</ecNumber>
    </recommendedName>
</protein>
<keyword evidence="5" id="KW-0472">Membrane</keyword>
<dbReference type="PROSITE" id="PS50839">
    <property type="entry name" value="CHASE"/>
    <property type="match status" value="1"/>
</dbReference>
<dbReference type="NCBIfam" id="TIGR00254">
    <property type="entry name" value="GGDEF"/>
    <property type="match status" value="1"/>
</dbReference>
<evidence type="ECO:0000259" key="6">
    <source>
        <dbReference type="PROSITE" id="PS50839"/>
    </source>
</evidence>
<feature type="transmembrane region" description="Helical" evidence="5">
    <location>
        <begin position="104"/>
        <end position="121"/>
    </location>
</feature>
<evidence type="ECO:0000256" key="3">
    <source>
        <dbReference type="ARBA" id="ARBA00034247"/>
    </source>
</evidence>
<comment type="cofactor">
    <cofactor evidence="1">
        <name>Mg(2+)</name>
        <dbReference type="ChEBI" id="CHEBI:18420"/>
    </cofactor>
</comment>
<feature type="domain" description="CHASE" evidence="6">
    <location>
        <begin position="290"/>
        <end position="386"/>
    </location>
</feature>
<keyword evidence="9" id="KW-1185">Reference proteome</keyword>
<dbReference type="PANTHER" id="PTHR45138:SF9">
    <property type="entry name" value="DIGUANYLATE CYCLASE DGCM-RELATED"/>
    <property type="match status" value="1"/>
</dbReference>
<reference evidence="8 9" key="1">
    <citation type="submission" date="2016-12" db="EMBL/GenBank/DDBJ databases">
        <title>Draft genome sequences of strains Salinicola socius SMB35, Salinicola sp. MH3R3-1 and Chromohalobacter sp. SMB17 from the Verkhnekamsk potash mining region of Russia.</title>
        <authorList>
            <person name="Mavrodi D.V."/>
            <person name="Olsson B.E."/>
            <person name="Korsakova E.S."/>
            <person name="Pyankova A."/>
            <person name="Mavrodi O.V."/>
            <person name="Plotnikova E.G."/>
        </authorList>
    </citation>
    <scope>NUCLEOTIDE SEQUENCE [LARGE SCALE GENOMIC DNA]</scope>
    <source>
        <strain evidence="8 9">SMB35</strain>
    </source>
</reference>
<feature type="transmembrane region" description="Helical" evidence="5">
    <location>
        <begin position="57"/>
        <end position="75"/>
    </location>
</feature>
<gene>
    <name evidence="8" type="ORF">BTW07_06145</name>
</gene>
<dbReference type="InterPro" id="IPR043128">
    <property type="entry name" value="Rev_trsase/Diguanyl_cyclase"/>
</dbReference>
<comment type="catalytic activity">
    <reaction evidence="3">
        <text>2 GTP = 3',3'-c-di-GMP + 2 diphosphate</text>
        <dbReference type="Rhea" id="RHEA:24898"/>
        <dbReference type="ChEBI" id="CHEBI:33019"/>
        <dbReference type="ChEBI" id="CHEBI:37565"/>
        <dbReference type="ChEBI" id="CHEBI:58805"/>
        <dbReference type="EC" id="2.7.7.65"/>
    </reaction>
</comment>
<feature type="transmembrane region" description="Helical" evidence="5">
    <location>
        <begin position="30"/>
        <end position="48"/>
    </location>
</feature>
<feature type="transmembrane region" description="Helical" evidence="5">
    <location>
        <begin position="190"/>
        <end position="208"/>
    </location>
</feature>
<evidence type="ECO:0000313" key="8">
    <source>
        <dbReference type="EMBL" id="OLO05181.1"/>
    </source>
</evidence>
<evidence type="ECO:0000256" key="4">
    <source>
        <dbReference type="SAM" id="Coils"/>
    </source>
</evidence>
<dbReference type="AlphaFoldDB" id="A0A1Q8SUR1"/>
<dbReference type="Pfam" id="PF00990">
    <property type="entry name" value="GGDEF"/>
    <property type="match status" value="1"/>
</dbReference>
<dbReference type="FunFam" id="3.30.70.270:FF:000001">
    <property type="entry name" value="Diguanylate cyclase domain protein"/>
    <property type="match status" value="1"/>
</dbReference>
<dbReference type="GO" id="GO:0043709">
    <property type="term" value="P:cell adhesion involved in single-species biofilm formation"/>
    <property type="evidence" value="ECO:0007669"/>
    <property type="project" value="TreeGrafter"/>
</dbReference>
<dbReference type="CDD" id="cd01949">
    <property type="entry name" value="GGDEF"/>
    <property type="match status" value="1"/>
</dbReference>
<evidence type="ECO:0000256" key="5">
    <source>
        <dbReference type="SAM" id="Phobius"/>
    </source>
</evidence>
<dbReference type="InterPro" id="IPR029787">
    <property type="entry name" value="Nucleotide_cyclase"/>
</dbReference>
<dbReference type="InterPro" id="IPR000160">
    <property type="entry name" value="GGDEF_dom"/>
</dbReference>
<dbReference type="Gene3D" id="3.30.70.270">
    <property type="match status" value="1"/>
</dbReference>
<accession>A0A1Q8SUR1</accession>
<keyword evidence="4" id="KW-0175">Coiled coil</keyword>
<proteinExistence type="predicted"/>
<evidence type="ECO:0000256" key="2">
    <source>
        <dbReference type="ARBA" id="ARBA00012528"/>
    </source>
</evidence>
<comment type="caution">
    <text evidence="8">The sequence shown here is derived from an EMBL/GenBank/DDBJ whole genome shotgun (WGS) entry which is preliminary data.</text>
</comment>
<feature type="transmembrane region" description="Helical" evidence="5">
    <location>
        <begin position="439"/>
        <end position="458"/>
    </location>
</feature>
<evidence type="ECO:0000313" key="9">
    <source>
        <dbReference type="Proteomes" id="UP000186878"/>
    </source>
</evidence>
<dbReference type="RefSeq" id="WP_075569277.1">
    <property type="nucleotide sequence ID" value="NZ_PZJS01000003.1"/>
</dbReference>
<feature type="transmembrane region" description="Helical" evidence="5">
    <location>
        <begin position="126"/>
        <end position="144"/>
    </location>
</feature>
<sequence length="652" mass="73772">MPMVVSRLSLYLALPILAFAIWPSDEPDQRWVLMLLLGVLWLGQLAALHHCLKVSRWLLIPTGILTLTIIASFLIGEDWLSVDAWQRWLDMLPGNWELFRSRPPILALCMVFGLILNVLLLSRLGLGSPILLLLVAMGGAWLSYRSLTPPPQYASSMNGVPLPILAALWLFWVAHCVALYPTLRCYWRRILPPLMVGGLIALLAMISWQEQRQTDNRRLYEIAASEGSNIATLMATETSSHLEAMRRFTSFWNMLGHVPTRSEWEQQAKTYHDDFGYFRNIAFIDLDGTVIRVYPLRGNQSVLGVNLYDSDPQSRDALDRPLVYGIEGQTGIVDFIQGGRGVISYLPVRDVVDGTLLGAVGMVVSVDNLLNSLLAQTDNQDRAVTLSGAGQLYFHYGPVGDLADWRYQQTVALGTDRMTLSVKPSFHWLQAMRARLPEITLVFGIFLAYLLHMVLYIYRRLSNQHHLANQANASLREEIKERERLQQEIEWIARHDELTQLPNRRELLRWMDAYRDPLPMALLICDLDHFKSVNDHFGHLEGDRYLRTIAKSCRLPVERAGGMFARYGGEEFVACLPHCDRQTAGEIAETLRRAVAESGLIRPDDEPVTLSIGVSIADTLPLHRDRIFQAADDSLYRAKQGGRNRVVLAEAI</sequence>
<dbReference type="PROSITE" id="PS50887">
    <property type="entry name" value="GGDEF"/>
    <property type="match status" value="1"/>
</dbReference>
<dbReference type="Pfam" id="PF03924">
    <property type="entry name" value="CHASE"/>
    <property type="match status" value="1"/>
</dbReference>
<feature type="transmembrane region" description="Helical" evidence="5">
    <location>
        <begin position="164"/>
        <end position="183"/>
    </location>
</feature>
<feature type="coiled-coil region" evidence="4">
    <location>
        <begin position="458"/>
        <end position="488"/>
    </location>
</feature>
<dbReference type="EMBL" id="MSDO01000005">
    <property type="protein sequence ID" value="OLO05181.1"/>
    <property type="molecule type" value="Genomic_DNA"/>
</dbReference>
<dbReference type="SUPFAM" id="SSF55073">
    <property type="entry name" value="Nucleotide cyclase"/>
    <property type="match status" value="1"/>
</dbReference>
<dbReference type="EC" id="2.7.7.65" evidence="2"/>
<dbReference type="InterPro" id="IPR006189">
    <property type="entry name" value="CHASE_dom"/>
</dbReference>
<dbReference type="STRING" id="404433.BTW07_06145"/>
<name>A0A1Q8SUR1_9GAMM</name>
<dbReference type="Proteomes" id="UP000186878">
    <property type="component" value="Unassembled WGS sequence"/>
</dbReference>
<dbReference type="GO" id="GO:0052621">
    <property type="term" value="F:diguanylate cyclase activity"/>
    <property type="evidence" value="ECO:0007669"/>
    <property type="project" value="UniProtKB-EC"/>
</dbReference>
<dbReference type="SMART" id="SM01079">
    <property type="entry name" value="CHASE"/>
    <property type="match status" value="1"/>
</dbReference>
<dbReference type="PANTHER" id="PTHR45138">
    <property type="entry name" value="REGULATORY COMPONENTS OF SENSORY TRANSDUCTION SYSTEM"/>
    <property type="match status" value="1"/>
</dbReference>
<keyword evidence="5" id="KW-1133">Transmembrane helix</keyword>
<dbReference type="InterPro" id="IPR050469">
    <property type="entry name" value="Diguanylate_Cyclase"/>
</dbReference>
<organism evidence="8 9">
    <name type="scientific">Salinicola socius</name>
    <dbReference type="NCBI Taxonomy" id="404433"/>
    <lineage>
        <taxon>Bacteria</taxon>
        <taxon>Pseudomonadati</taxon>
        <taxon>Pseudomonadota</taxon>
        <taxon>Gammaproteobacteria</taxon>
        <taxon>Oceanospirillales</taxon>
        <taxon>Halomonadaceae</taxon>
        <taxon>Salinicola</taxon>
    </lineage>
</organism>
<evidence type="ECO:0000256" key="1">
    <source>
        <dbReference type="ARBA" id="ARBA00001946"/>
    </source>
</evidence>
<evidence type="ECO:0000259" key="7">
    <source>
        <dbReference type="PROSITE" id="PS50887"/>
    </source>
</evidence>